<accession>A0A3E1R7C8</accession>
<protein>
    <submittedName>
        <fullName evidence="1">Uncharacterized protein</fullName>
    </submittedName>
</protein>
<evidence type="ECO:0000313" key="2">
    <source>
        <dbReference type="Proteomes" id="UP000260665"/>
    </source>
</evidence>
<dbReference type="Proteomes" id="UP000260665">
    <property type="component" value="Unassembled WGS sequence"/>
</dbReference>
<name>A0A3E1R7C8_9BURK</name>
<evidence type="ECO:0000313" key="1">
    <source>
        <dbReference type="EMBL" id="RFO94630.1"/>
    </source>
</evidence>
<organism evidence="1 2">
    <name type="scientific">Rhodoferax lacus</name>
    <dbReference type="NCBI Taxonomy" id="2184758"/>
    <lineage>
        <taxon>Bacteria</taxon>
        <taxon>Pseudomonadati</taxon>
        <taxon>Pseudomonadota</taxon>
        <taxon>Betaproteobacteria</taxon>
        <taxon>Burkholderiales</taxon>
        <taxon>Comamonadaceae</taxon>
        <taxon>Rhodoferax</taxon>
    </lineage>
</organism>
<sequence>MQILLTRSLSKLILTHLFDLNIPFRVMFGFVRNRGFVELHSPLQRTEFRSIRPDKRTILRPAIWHIACIELGSTADSAHQRAVALDITRICGDGVGGLINRDLNNGQELVVLYKVRISSAVLADGISQGISLPSLPVRH</sequence>
<dbReference type="AlphaFoldDB" id="A0A3E1R7C8"/>
<reference evidence="1 2" key="1">
    <citation type="submission" date="2018-05" db="EMBL/GenBank/DDBJ databases">
        <title>Rhodoferax soyangensis sp.nov., isolated from an oligotrophic freshwater lake.</title>
        <authorList>
            <person name="Park M."/>
        </authorList>
    </citation>
    <scope>NUCLEOTIDE SEQUENCE [LARGE SCALE GENOMIC DNA]</scope>
    <source>
        <strain evidence="1 2">IMCC26218</strain>
    </source>
</reference>
<comment type="caution">
    <text evidence="1">The sequence shown here is derived from an EMBL/GenBank/DDBJ whole genome shotgun (WGS) entry which is preliminary data.</text>
</comment>
<proteinExistence type="predicted"/>
<dbReference type="EMBL" id="QFZK01000038">
    <property type="protein sequence ID" value="RFO94630.1"/>
    <property type="molecule type" value="Genomic_DNA"/>
</dbReference>
<gene>
    <name evidence="1" type="ORF">DIC66_22520</name>
</gene>
<keyword evidence="2" id="KW-1185">Reference proteome</keyword>